<feature type="signal peptide" evidence="1">
    <location>
        <begin position="1"/>
        <end position="28"/>
    </location>
</feature>
<dbReference type="KEGG" id="sta:STHERM_c12010"/>
<evidence type="ECO:0000313" key="3">
    <source>
        <dbReference type="Proteomes" id="UP000001296"/>
    </source>
</evidence>
<accession>E0RT05</accession>
<dbReference type="PaxDb" id="665571-STHERM_c12010"/>
<dbReference type="AlphaFoldDB" id="E0RT05"/>
<dbReference type="InterPro" id="IPR019734">
    <property type="entry name" value="TPR_rpt"/>
</dbReference>
<dbReference type="HOGENOM" id="CLU_911867_0_0_12"/>
<dbReference type="SUPFAM" id="SSF48452">
    <property type="entry name" value="TPR-like"/>
    <property type="match status" value="1"/>
</dbReference>
<dbReference type="SMART" id="SM00028">
    <property type="entry name" value="TPR"/>
    <property type="match status" value="2"/>
</dbReference>
<reference key="1">
    <citation type="submission" date="2009-08" db="EMBL/GenBank/DDBJ databases">
        <title>The genome sequence of Spirochaeta thermophila DSM6192.</title>
        <authorList>
            <person name="Angelov A."/>
            <person name="Mientus M."/>
            <person name="Wittenberg S."/>
            <person name="Lehmann R."/>
            <person name="Liesegang H."/>
            <person name="Daniel R."/>
            <person name="Liebl W."/>
        </authorList>
    </citation>
    <scope>NUCLEOTIDE SEQUENCE</scope>
    <source>
        <strain>DSM 6192</strain>
    </source>
</reference>
<evidence type="ECO:0000313" key="2">
    <source>
        <dbReference type="EMBL" id="ADN02142.1"/>
    </source>
</evidence>
<dbReference type="Gene3D" id="1.25.40.10">
    <property type="entry name" value="Tetratricopeptide repeat domain"/>
    <property type="match status" value="1"/>
</dbReference>
<dbReference type="InterPro" id="IPR011990">
    <property type="entry name" value="TPR-like_helical_dom_sf"/>
</dbReference>
<keyword evidence="1" id="KW-0732">Signal</keyword>
<dbReference type="eggNOG" id="COG3118">
    <property type="taxonomic scope" value="Bacteria"/>
</dbReference>
<dbReference type="Proteomes" id="UP000001296">
    <property type="component" value="Chromosome"/>
</dbReference>
<organism evidence="2 3">
    <name type="scientific">Winmispira thermophila (strain ATCC 49972 / DSM 6192 / RI 19.B1)</name>
    <name type="common">Spirochaeta thermophila</name>
    <dbReference type="NCBI Taxonomy" id="665571"/>
    <lineage>
        <taxon>Bacteria</taxon>
        <taxon>Pseudomonadati</taxon>
        <taxon>Spirochaetota</taxon>
        <taxon>Spirochaetia</taxon>
        <taxon>Winmispirales</taxon>
        <taxon>Winmispiraceae</taxon>
        <taxon>Winmispira</taxon>
    </lineage>
</organism>
<dbReference type="EMBL" id="CP001698">
    <property type="protein sequence ID" value="ADN02142.1"/>
    <property type="molecule type" value="Genomic_DNA"/>
</dbReference>
<evidence type="ECO:0000256" key="1">
    <source>
        <dbReference type="SAM" id="SignalP"/>
    </source>
</evidence>
<reference evidence="2 3" key="2">
    <citation type="journal article" date="2010" name="J. Bacteriol.">
        <title>Genome sequence of the polysaccharide-degrading, thermophilic anaerobe Spirochaeta thermophila DSM 6192.</title>
        <authorList>
            <person name="Angelov A."/>
            <person name="Liebl S."/>
            <person name="Ballschmiter M."/>
            <person name="Bomeke M."/>
            <person name="Lehmann R."/>
            <person name="Liesegang H."/>
            <person name="Daniel R."/>
            <person name="Liebl W."/>
        </authorList>
    </citation>
    <scope>NUCLEOTIDE SEQUENCE [LARGE SCALE GENOMIC DNA]</scope>
    <source>
        <strain evidence="3">ATCC 49972 / DSM 6192 / RI 19.B1</strain>
    </source>
</reference>
<feature type="chain" id="PRO_5003139716" evidence="1">
    <location>
        <begin position="29"/>
        <end position="305"/>
    </location>
</feature>
<sequence length="305" mass="36012">MRLSMRFSKKFSISFSVFLCLASLSAQEEVPSWVMYERARDLAQEGLIAEALVLLEEAIDREVTFPEAEYELGRLFFREGEFTLAERHLLKALAQRQYLAVEASFYPIAYTLAELYLAERKYHEFEETLFTYILSEDESYIGERNRKNREVWTTTLKEKGLDRLLVLYRCPENASYRAHLLLSEFYGENGRMDKALEHATIGVMMVVTTLVDTIREEDYLYIFSSMEALWREIQREDLFLSYLEDREVYRLLYWLANALYGLAHREEAVKWWSFVAARAPEGRWKYLAFSQLKEPRVAPPEEGVR</sequence>
<proteinExistence type="predicted"/>
<name>E0RT05_WINT6</name>
<protein>
    <submittedName>
        <fullName evidence="2">Uncharacterized protein</fullName>
    </submittedName>
</protein>
<gene>
    <name evidence="2" type="ordered locus">STHERM_c12010</name>
</gene>